<feature type="domain" description="Inosine/uridine-preferring nucleoside hydrolase" evidence="3">
    <location>
        <begin position="9"/>
        <end position="307"/>
    </location>
</feature>
<dbReference type="SUPFAM" id="SSF53590">
    <property type="entry name" value="Nucleoside hydrolase"/>
    <property type="match status" value="1"/>
</dbReference>
<evidence type="ECO:0000313" key="5">
    <source>
        <dbReference type="Proteomes" id="UP000610527"/>
    </source>
</evidence>
<dbReference type="Pfam" id="PF01156">
    <property type="entry name" value="IU_nuc_hydro"/>
    <property type="match status" value="1"/>
</dbReference>
<gene>
    <name evidence="4" type="ORF">HUN84_00505</name>
</gene>
<keyword evidence="1 4" id="KW-0378">Hydrolase</keyword>
<dbReference type="CDD" id="cd02647">
    <property type="entry name" value="nuc_hydro_TvIAG"/>
    <property type="match status" value="1"/>
</dbReference>
<name>A0ABX2LKP7_9STAP</name>
<comment type="caution">
    <text evidence="4">The sequence shown here is derived from an EMBL/GenBank/DDBJ whole genome shotgun (WGS) entry which is preliminary data.</text>
</comment>
<evidence type="ECO:0000313" key="4">
    <source>
        <dbReference type="EMBL" id="NUI81241.1"/>
    </source>
</evidence>
<organism evidence="4 5">
    <name type="scientific">Staphylococcus borealis</name>
    <dbReference type="NCBI Taxonomy" id="2742203"/>
    <lineage>
        <taxon>Bacteria</taxon>
        <taxon>Bacillati</taxon>
        <taxon>Bacillota</taxon>
        <taxon>Bacilli</taxon>
        <taxon>Bacillales</taxon>
        <taxon>Staphylococcaceae</taxon>
        <taxon>Staphylococcus</taxon>
    </lineage>
</organism>
<dbReference type="PANTHER" id="PTHR12304:SF46">
    <property type="entry name" value="INOSINE-ADENOSINE-GUANOSINE-NUCLEOSIDE HYDROLASE"/>
    <property type="match status" value="1"/>
</dbReference>
<dbReference type="Proteomes" id="UP000610527">
    <property type="component" value="Unassembled WGS sequence"/>
</dbReference>
<dbReference type="InterPro" id="IPR023186">
    <property type="entry name" value="IUNH"/>
</dbReference>
<accession>A0ABX2LKP7</accession>
<dbReference type="RefSeq" id="WP_174841456.1">
    <property type="nucleotide sequence ID" value="NZ_JABVEI010000005.1"/>
</dbReference>
<evidence type="ECO:0000259" key="3">
    <source>
        <dbReference type="Pfam" id="PF01156"/>
    </source>
</evidence>
<keyword evidence="5" id="KW-1185">Reference proteome</keyword>
<protein>
    <submittedName>
        <fullName evidence="4">Nucleoside hydrolase</fullName>
    </submittedName>
</protein>
<dbReference type="GO" id="GO:0016787">
    <property type="term" value="F:hydrolase activity"/>
    <property type="evidence" value="ECO:0007669"/>
    <property type="project" value="UniProtKB-KW"/>
</dbReference>
<proteinExistence type="predicted"/>
<dbReference type="EMBL" id="JABVEG010000001">
    <property type="protein sequence ID" value="NUI81241.1"/>
    <property type="molecule type" value="Genomic_DNA"/>
</dbReference>
<evidence type="ECO:0000256" key="1">
    <source>
        <dbReference type="ARBA" id="ARBA00022801"/>
    </source>
</evidence>
<dbReference type="InterPro" id="IPR036452">
    <property type="entry name" value="Ribo_hydro-like"/>
</dbReference>
<keyword evidence="2" id="KW-0326">Glycosidase</keyword>
<dbReference type="PANTHER" id="PTHR12304">
    <property type="entry name" value="INOSINE-URIDINE PREFERRING NUCLEOSIDE HYDROLASE"/>
    <property type="match status" value="1"/>
</dbReference>
<sequence>MGGITLTKVYFNHDGGVDDLISLFLLLQMEDIDLVGVSTIGADCYLEPSVSASCKIINRFSNASLQVAPSYERGANPFPKEWRMHAFFMDALPILNEQTTNQQSGMSNLEAYEDIIRVLSESTEKITLLFTGPLTDLAKALKIDPSIQKNIDKLVWMGGTFLEKGNVEEPEHDGTAEWNAFWDPEAVKVVFDSDIAIDMVALESTNQVPLTLDIRQMWANERHYSGVDFLGVSYAAVPPLTHFITNSTYFLWDVLTTAYVGNPELVQSITNHVDVEHQGPSQGRTYVTEKGRPVQVVTSVNHDDFFKYITQLAKKVDSPS</sequence>
<evidence type="ECO:0000256" key="2">
    <source>
        <dbReference type="ARBA" id="ARBA00023295"/>
    </source>
</evidence>
<reference evidence="4 5" key="1">
    <citation type="submission" date="2020-06" db="EMBL/GenBank/DDBJ databases">
        <title>Staphylococcus borealis sp. nov. -A novel member of the Staphylococcaceae family isolated from skin and blood in humans.</title>
        <authorList>
            <person name="Pain M."/>
            <person name="Wolden R."/>
            <person name="Jaen-Luchoro D."/>
            <person name="Salva-Serra F."/>
            <person name="Iglesias B.P."/>
            <person name="Karlsson R."/>
            <person name="Klingenberg C."/>
            <person name="Cavanagh J.P."/>
        </authorList>
    </citation>
    <scope>NUCLEOTIDE SEQUENCE [LARGE SCALE GENOMIC DNA]</scope>
    <source>
        <strain evidence="4 5">58-22</strain>
    </source>
</reference>
<dbReference type="InterPro" id="IPR001910">
    <property type="entry name" value="Inosine/uridine_hydrolase_dom"/>
</dbReference>
<dbReference type="Gene3D" id="3.90.245.10">
    <property type="entry name" value="Ribonucleoside hydrolase-like"/>
    <property type="match status" value="1"/>
</dbReference>